<feature type="compositionally biased region" description="Pro residues" evidence="1">
    <location>
        <begin position="571"/>
        <end position="581"/>
    </location>
</feature>
<feature type="region of interest" description="Disordered" evidence="1">
    <location>
        <begin position="501"/>
        <end position="521"/>
    </location>
</feature>
<feature type="region of interest" description="Disordered" evidence="1">
    <location>
        <begin position="562"/>
        <end position="581"/>
    </location>
</feature>
<evidence type="ECO:0000313" key="3">
    <source>
        <dbReference type="Proteomes" id="UP000245956"/>
    </source>
</evidence>
<sequence>MRYPSAAVAGEDREAAAAWDWTEGPELCCGACPGARARHSPKRTGVSPLLSPAQAHSGRRLSLLVSPWRRQTAVDGTGPADAGVEQLAWQGGRGLGFREQLGLARLFFFVRSGLGGEGSSRSRRGWENGFQGNARSLNPSFGPGRIGWMGWDGSNDWGRRKRVQIALDENDDDTALLALAARPGKARRQGKVRAVWKGVQQGQHAFTMESTRDGLAAPPSAPLPKSHPGISKCWRRKPCQPGTRVGQRAGARAQEPSAGLLGSNGGAIAATIWKRTPMGQVRAVRDGGAGGAGGGGVTAPRRTLHVMVRERSVSVAVMPLLRLQKAHGANGSDCADCLPASWCGSSLAASMRRPAPDCPPTQPRSGNARSSDPEIQRPRCGIALGRLAALMNKREERTSPRTSLPISPRGRLKLKKPGGGVQGRGPPERTLGETHTHALVRSLECISGDSVARSKGVAFACARQSFTELGTRAMISVSASPSLQGVLLGGASHCTALERRGNKRAGPAANAPNARRQADEPLTDIDGEAACWCWTGGTCQPTRVTGSPPPAAHPSFRTVIFTKSDGTRNSPPAPPPYLPSPSPWLDPVLPARSLPQRQQLSSHRRLRLKGCSKPVPVAATQRLPNHRRALVQSSCARAVSTRPRAPSSWWQSSHCISSLSAGPSRQAGEQAAPVQPSLGPISTHRHQTRPSRSAPTRSRRMPRRTRWRAHLTSPTSWKYHPGSQIYPAARHLHYAGQPCQGSPACSRHGVPLTRPSPHSTTKTARPACCAPRPPGTDQATTLSPLATLGL</sequence>
<feature type="compositionally biased region" description="Low complexity" evidence="1">
    <location>
        <begin position="215"/>
        <end position="228"/>
    </location>
</feature>
<evidence type="ECO:0000313" key="2">
    <source>
        <dbReference type="EMBL" id="PWI72887.1"/>
    </source>
</evidence>
<comment type="caution">
    <text evidence="2">The sequence shown here is derived from an EMBL/GenBank/DDBJ whole genome shotgun (WGS) entry which is preliminary data.</text>
</comment>
<feature type="region of interest" description="Disordered" evidence="1">
    <location>
        <begin position="212"/>
        <end position="232"/>
    </location>
</feature>
<dbReference type="Proteomes" id="UP000245956">
    <property type="component" value="Unassembled WGS sequence"/>
</dbReference>
<dbReference type="EMBL" id="LCWV01000005">
    <property type="protein sequence ID" value="PWI72887.1"/>
    <property type="molecule type" value="Genomic_DNA"/>
</dbReference>
<feature type="compositionally biased region" description="Low complexity" evidence="1">
    <location>
        <begin position="504"/>
        <end position="515"/>
    </location>
</feature>
<organism evidence="2 3">
    <name type="scientific">Purpureocillium lilacinum</name>
    <name type="common">Paecilomyces lilacinus</name>
    <dbReference type="NCBI Taxonomy" id="33203"/>
    <lineage>
        <taxon>Eukaryota</taxon>
        <taxon>Fungi</taxon>
        <taxon>Dikarya</taxon>
        <taxon>Ascomycota</taxon>
        <taxon>Pezizomycotina</taxon>
        <taxon>Sordariomycetes</taxon>
        <taxon>Hypocreomycetidae</taxon>
        <taxon>Hypocreales</taxon>
        <taxon>Ophiocordycipitaceae</taxon>
        <taxon>Purpureocillium</taxon>
    </lineage>
</organism>
<evidence type="ECO:0000256" key="1">
    <source>
        <dbReference type="SAM" id="MobiDB-lite"/>
    </source>
</evidence>
<feature type="region of interest" description="Disordered" evidence="1">
    <location>
        <begin position="349"/>
        <end position="377"/>
    </location>
</feature>
<feature type="region of interest" description="Disordered" evidence="1">
    <location>
        <begin position="660"/>
        <end position="705"/>
    </location>
</feature>
<accession>A0A2U3EEE2</accession>
<gene>
    <name evidence="2" type="ORF">PCL_09902</name>
</gene>
<feature type="region of interest" description="Disordered" evidence="1">
    <location>
        <begin position="746"/>
        <end position="790"/>
    </location>
</feature>
<name>A0A2U3EEE2_PURLI</name>
<dbReference type="AlphaFoldDB" id="A0A2U3EEE2"/>
<reference evidence="2 3" key="1">
    <citation type="journal article" date="2016" name="Front. Microbiol.">
        <title>Genome and transcriptome sequences reveal the specific parasitism of the nematophagous Purpureocillium lilacinum 36-1.</title>
        <authorList>
            <person name="Xie J."/>
            <person name="Li S."/>
            <person name="Mo C."/>
            <person name="Xiao X."/>
            <person name="Peng D."/>
            <person name="Wang G."/>
            <person name="Xiao Y."/>
        </authorList>
    </citation>
    <scope>NUCLEOTIDE SEQUENCE [LARGE SCALE GENOMIC DNA]</scope>
    <source>
        <strain evidence="2 3">36-1</strain>
    </source>
</reference>
<feature type="region of interest" description="Disordered" evidence="1">
    <location>
        <begin position="394"/>
        <end position="431"/>
    </location>
</feature>
<protein>
    <submittedName>
        <fullName evidence="2">Uncharacterized protein</fullName>
    </submittedName>
</protein>
<proteinExistence type="predicted"/>